<keyword evidence="1" id="KW-0472">Membrane</keyword>
<dbReference type="Pfam" id="PF13635">
    <property type="entry name" value="DUF4143"/>
    <property type="match status" value="1"/>
</dbReference>
<dbReference type="Proteomes" id="UP000469763">
    <property type="component" value="Unassembled WGS sequence"/>
</dbReference>
<dbReference type="EMBL" id="WHZY01000019">
    <property type="protein sequence ID" value="NEG79208.1"/>
    <property type="molecule type" value="Genomic_DNA"/>
</dbReference>
<keyword evidence="4" id="KW-1185">Reference proteome</keyword>
<evidence type="ECO:0000256" key="1">
    <source>
        <dbReference type="SAM" id="Phobius"/>
    </source>
</evidence>
<dbReference type="AlphaFoldDB" id="A0A7K3TJA7"/>
<protein>
    <submittedName>
        <fullName evidence="3">DUF4143 domain-containing protein</fullName>
    </submittedName>
</protein>
<accession>A0A7K3TJA7</accession>
<evidence type="ECO:0000259" key="2">
    <source>
        <dbReference type="Pfam" id="PF13635"/>
    </source>
</evidence>
<sequence>MTCVVAASCGARYILMTVFYGPRRDLLLSDSNRHGHLVESAVGAYLLRRSVIDGFSVNWWRGRNNREVDSVIGSGASCMAMEVKADGFADLATPMPWLSASTRHRGRIFLLGGVLLLFWGFGFF</sequence>
<comment type="caution">
    <text evidence="3">The sequence shown here is derived from an EMBL/GenBank/DDBJ whole genome shotgun (WGS) entry which is preliminary data.</text>
</comment>
<evidence type="ECO:0000313" key="3">
    <source>
        <dbReference type="EMBL" id="NEG79208.1"/>
    </source>
</evidence>
<keyword evidence="1" id="KW-0812">Transmembrane</keyword>
<feature type="domain" description="DUF4143" evidence="2">
    <location>
        <begin position="24"/>
        <end position="85"/>
    </location>
</feature>
<name>A0A7K3TJA7_9BIFI</name>
<keyword evidence="1" id="KW-1133">Transmembrane helix</keyword>
<gene>
    <name evidence="3" type="ORF">GFD22_09550</name>
</gene>
<dbReference type="OrthoDB" id="128089at2"/>
<reference evidence="3 4" key="1">
    <citation type="submission" date="2019-10" db="EMBL/GenBank/DDBJ databases">
        <title>Bifidobacterium from non-human primates.</title>
        <authorList>
            <person name="Modesto M."/>
        </authorList>
    </citation>
    <scope>NUCLEOTIDE SEQUENCE [LARGE SCALE GENOMIC DNA]</scope>
    <source>
        <strain evidence="3 4">TREC</strain>
    </source>
</reference>
<dbReference type="InterPro" id="IPR025420">
    <property type="entry name" value="DUF4143"/>
</dbReference>
<organism evidence="3 4">
    <name type="scientific">Bifidobacterium avesanii</name>
    <dbReference type="NCBI Taxonomy" id="1798157"/>
    <lineage>
        <taxon>Bacteria</taxon>
        <taxon>Bacillati</taxon>
        <taxon>Actinomycetota</taxon>
        <taxon>Actinomycetes</taxon>
        <taxon>Bifidobacteriales</taxon>
        <taxon>Bifidobacteriaceae</taxon>
        <taxon>Bifidobacterium</taxon>
    </lineage>
</organism>
<dbReference type="RefSeq" id="WP_152351085.1">
    <property type="nucleotide sequence ID" value="NZ_WBSN01000022.1"/>
</dbReference>
<evidence type="ECO:0000313" key="4">
    <source>
        <dbReference type="Proteomes" id="UP000469763"/>
    </source>
</evidence>
<feature type="transmembrane region" description="Helical" evidence="1">
    <location>
        <begin position="106"/>
        <end position="123"/>
    </location>
</feature>
<proteinExistence type="predicted"/>